<evidence type="ECO:0000256" key="1">
    <source>
        <dbReference type="ARBA" id="ARBA00001798"/>
    </source>
</evidence>
<evidence type="ECO:0000256" key="5">
    <source>
        <dbReference type="ARBA" id="ARBA00022737"/>
    </source>
</evidence>
<dbReference type="SUPFAM" id="SSF57850">
    <property type="entry name" value="RING/U-box"/>
    <property type="match status" value="2"/>
</dbReference>
<evidence type="ECO:0000256" key="4">
    <source>
        <dbReference type="ARBA" id="ARBA00022723"/>
    </source>
</evidence>
<dbReference type="Pfam" id="PF01485">
    <property type="entry name" value="IBR"/>
    <property type="match status" value="1"/>
</dbReference>
<evidence type="ECO:0000313" key="11">
    <source>
        <dbReference type="Proteomes" id="UP000646827"/>
    </source>
</evidence>
<comment type="catalytic activity">
    <reaction evidence="1">
        <text>[E2 ubiquitin-conjugating enzyme]-S-ubiquitinyl-L-cysteine + [acceptor protein]-L-lysine = [E2 ubiquitin-conjugating enzyme]-L-cysteine + [acceptor protein]-N(6)-ubiquitinyl-L-lysine.</text>
        <dbReference type="EC" id="2.3.2.31"/>
    </reaction>
</comment>
<organism evidence="10 11">
    <name type="scientific">Circinella minor</name>
    <dbReference type="NCBI Taxonomy" id="1195481"/>
    <lineage>
        <taxon>Eukaryota</taxon>
        <taxon>Fungi</taxon>
        <taxon>Fungi incertae sedis</taxon>
        <taxon>Mucoromycota</taxon>
        <taxon>Mucoromycotina</taxon>
        <taxon>Mucoromycetes</taxon>
        <taxon>Mucorales</taxon>
        <taxon>Lichtheimiaceae</taxon>
        <taxon>Circinella</taxon>
    </lineage>
</organism>
<feature type="domain" description="RING-type" evidence="9">
    <location>
        <begin position="1"/>
        <end position="250"/>
    </location>
</feature>
<evidence type="ECO:0000313" key="10">
    <source>
        <dbReference type="EMBL" id="KAG2222334.1"/>
    </source>
</evidence>
<reference evidence="10 11" key="1">
    <citation type="submission" date="2020-12" db="EMBL/GenBank/DDBJ databases">
        <title>Metabolic potential, ecology and presence of endohyphal bacteria is reflected in genomic diversity of Mucoromycotina.</title>
        <authorList>
            <person name="Muszewska A."/>
            <person name="Okrasinska A."/>
            <person name="Steczkiewicz K."/>
            <person name="Drgas O."/>
            <person name="Orlowska M."/>
            <person name="Perlinska-Lenart U."/>
            <person name="Aleksandrzak-Piekarczyk T."/>
            <person name="Szatraj K."/>
            <person name="Zielenkiewicz U."/>
            <person name="Pilsyk S."/>
            <person name="Malc E."/>
            <person name="Mieczkowski P."/>
            <person name="Kruszewska J.S."/>
            <person name="Biernat P."/>
            <person name="Pawlowska J."/>
        </authorList>
    </citation>
    <scope>NUCLEOTIDE SEQUENCE [LARGE SCALE GENOMIC DNA]</scope>
    <source>
        <strain evidence="10 11">CBS 142.35</strain>
    </source>
</reference>
<gene>
    <name evidence="10" type="ORF">INT45_001597</name>
</gene>
<dbReference type="InterPro" id="IPR044066">
    <property type="entry name" value="TRIAD_supradom"/>
</dbReference>
<keyword evidence="5" id="KW-0677">Repeat</keyword>
<keyword evidence="11" id="KW-1185">Reference proteome</keyword>
<evidence type="ECO:0000256" key="2">
    <source>
        <dbReference type="ARBA" id="ARBA00012251"/>
    </source>
</evidence>
<dbReference type="AlphaFoldDB" id="A0A8H7S411"/>
<keyword evidence="6" id="KW-0863">Zinc-finger</keyword>
<dbReference type="OrthoDB" id="1431934at2759"/>
<dbReference type="InterPro" id="IPR031127">
    <property type="entry name" value="E3_UB_ligase_RBR"/>
</dbReference>
<comment type="caution">
    <text evidence="10">The sequence shown here is derived from an EMBL/GenBank/DDBJ whole genome shotgun (WGS) entry which is preliminary data.</text>
</comment>
<name>A0A8H7S411_9FUNG</name>
<dbReference type="InterPro" id="IPR013083">
    <property type="entry name" value="Znf_RING/FYVE/PHD"/>
</dbReference>
<proteinExistence type="predicted"/>
<dbReference type="EMBL" id="JAEPRB010000086">
    <property type="protein sequence ID" value="KAG2222334.1"/>
    <property type="molecule type" value="Genomic_DNA"/>
</dbReference>
<dbReference type="Gene3D" id="3.30.40.10">
    <property type="entry name" value="Zinc/RING finger domain, C3HC4 (zinc finger)"/>
    <property type="match status" value="1"/>
</dbReference>
<dbReference type="Gene3D" id="1.20.120.1750">
    <property type="match status" value="1"/>
</dbReference>
<evidence type="ECO:0000256" key="7">
    <source>
        <dbReference type="ARBA" id="ARBA00022786"/>
    </source>
</evidence>
<dbReference type="GO" id="GO:0061630">
    <property type="term" value="F:ubiquitin protein ligase activity"/>
    <property type="evidence" value="ECO:0007669"/>
    <property type="project" value="UniProtKB-EC"/>
</dbReference>
<sequence length="260" mass="30075">MNQLGDVVSTLGCEHYACYECLKNYFRSYLDRPGVEDYSILDCPGQNCDKVFITDDVLPRIMPNMEDIHYWWRSVIEKTFMDSIGYCPYPDCLGSFELPLPEQLDEYKQQQQVPIIFSAPSSSRSIPEPQQINEKDTPLFAECLECNRGICLTCHGTWHPGTANWKQHDDTYYRESLANKRKKHQRALSIEARNLAQKNQWTRCPKCKEMVERKSGCLTILCRCGTSLCGARSNVHNYCNCQNLPPGRVQAMRQPMFTYN</sequence>
<keyword evidence="4" id="KW-0479">Metal-binding</keyword>
<dbReference type="InterPro" id="IPR002867">
    <property type="entry name" value="IBR_dom"/>
</dbReference>
<dbReference type="PROSITE" id="PS51873">
    <property type="entry name" value="TRIAD"/>
    <property type="match status" value="1"/>
</dbReference>
<dbReference type="PANTHER" id="PTHR11685">
    <property type="entry name" value="RBR FAMILY RING FINGER AND IBR DOMAIN-CONTAINING"/>
    <property type="match status" value="1"/>
</dbReference>
<evidence type="ECO:0000259" key="9">
    <source>
        <dbReference type="PROSITE" id="PS51873"/>
    </source>
</evidence>
<keyword evidence="3" id="KW-0808">Transferase</keyword>
<evidence type="ECO:0000256" key="8">
    <source>
        <dbReference type="ARBA" id="ARBA00022833"/>
    </source>
</evidence>
<keyword evidence="8" id="KW-0862">Zinc</keyword>
<protein>
    <recommendedName>
        <fullName evidence="2">RBR-type E3 ubiquitin transferase</fullName>
        <ecNumber evidence="2">2.3.2.31</ecNumber>
    </recommendedName>
</protein>
<dbReference type="GO" id="GO:0016567">
    <property type="term" value="P:protein ubiquitination"/>
    <property type="evidence" value="ECO:0007669"/>
    <property type="project" value="InterPro"/>
</dbReference>
<dbReference type="GO" id="GO:0008270">
    <property type="term" value="F:zinc ion binding"/>
    <property type="evidence" value="ECO:0007669"/>
    <property type="project" value="UniProtKB-KW"/>
</dbReference>
<accession>A0A8H7S411</accession>
<evidence type="ECO:0000256" key="6">
    <source>
        <dbReference type="ARBA" id="ARBA00022771"/>
    </source>
</evidence>
<evidence type="ECO:0000256" key="3">
    <source>
        <dbReference type="ARBA" id="ARBA00022679"/>
    </source>
</evidence>
<keyword evidence="7" id="KW-0833">Ubl conjugation pathway</keyword>
<dbReference type="Proteomes" id="UP000646827">
    <property type="component" value="Unassembled WGS sequence"/>
</dbReference>
<dbReference type="EC" id="2.3.2.31" evidence="2"/>